<proteinExistence type="predicted"/>
<feature type="region of interest" description="Disordered" evidence="1">
    <location>
        <begin position="128"/>
        <end position="148"/>
    </location>
</feature>
<feature type="region of interest" description="Disordered" evidence="1">
    <location>
        <begin position="1"/>
        <end position="22"/>
    </location>
</feature>
<evidence type="ECO:0000256" key="1">
    <source>
        <dbReference type="SAM" id="MobiDB-lite"/>
    </source>
</evidence>
<sequence length="148" mass="16230">MFRVVAGRRDVSDRAPFNRTSRNQSCPPLPYPGCGCSRKAGADPRHGVFRDYPERLRRQGRPVCQPRGRNCRFQSIVWHHDSIARLVNAALLAGMIRQARLPVVDGGHPCIVNRACDVASMAKPCLVDDDSPRDAASMRPESGPGPGS</sequence>
<organism evidence="2 3">
    <name type="scientific">Burkholderia pyrrocinia</name>
    <name type="common">Pseudomonas pyrrocinia</name>
    <dbReference type="NCBI Taxonomy" id="60550"/>
    <lineage>
        <taxon>Bacteria</taxon>
        <taxon>Pseudomonadati</taxon>
        <taxon>Pseudomonadota</taxon>
        <taxon>Betaproteobacteria</taxon>
        <taxon>Burkholderiales</taxon>
        <taxon>Burkholderiaceae</taxon>
        <taxon>Burkholderia</taxon>
        <taxon>Burkholderia cepacia complex</taxon>
    </lineage>
</organism>
<protein>
    <submittedName>
        <fullName evidence="2">Uncharacterized protein</fullName>
    </submittedName>
</protein>
<dbReference type="RefSeq" id="WP_342312492.1">
    <property type="nucleotide sequence ID" value="NZ_CP150851.1"/>
</dbReference>
<dbReference type="Proteomes" id="UP001484179">
    <property type="component" value="Plasmid unnamed"/>
</dbReference>
<keyword evidence="2" id="KW-0614">Plasmid</keyword>
<name>A0ABZ3BVQ9_BURPY</name>
<accession>A0ABZ3BVQ9</accession>
<keyword evidence="3" id="KW-1185">Reference proteome</keyword>
<evidence type="ECO:0000313" key="2">
    <source>
        <dbReference type="EMBL" id="WZW59280.1"/>
    </source>
</evidence>
<dbReference type="EMBL" id="CP150851">
    <property type="protein sequence ID" value="WZW59280.1"/>
    <property type="molecule type" value="Genomic_DNA"/>
</dbReference>
<evidence type="ECO:0000313" key="3">
    <source>
        <dbReference type="Proteomes" id="UP001484179"/>
    </source>
</evidence>
<gene>
    <name evidence="2" type="ORF">WN985_33535</name>
</gene>
<geneLocation type="plasmid" evidence="2 3">
    <name>unnamed</name>
</geneLocation>
<reference evidence="2 3" key="1">
    <citation type="submission" date="2024-04" db="EMBL/GenBank/DDBJ databases">
        <title>Biological Control Activity of Plant Growth Promoting Rhizobacteria Burkholderia pyrrocinia BX1 against Tobacco black shank Introduction Tobacco black shank (TBS) caused by the oomycete Phytophthora. nicotianae (P. nicotianae) has become a destructive soil.</title>
        <authorList>
            <person name="Liu X."/>
            <person name="Shu C."/>
        </authorList>
    </citation>
    <scope>NUCLEOTIDE SEQUENCE [LARGE SCALE GENOMIC DNA]</scope>
    <source>
        <strain evidence="2 3">BX1</strain>
        <plasmid evidence="2 3">unnamed</plasmid>
    </source>
</reference>